<dbReference type="PANTHER" id="PTHR30188:SF3">
    <property type="entry name" value="ABC TRANSPORTER PERMEASE"/>
    <property type="match status" value="1"/>
</dbReference>
<dbReference type="PANTHER" id="PTHR30188">
    <property type="entry name" value="ABC TRANSPORTER PERMEASE PROTEIN-RELATED"/>
    <property type="match status" value="1"/>
</dbReference>
<proteinExistence type="predicted"/>
<dbReference type="InterPro" id="IPR002645">
    <property type="entry name" value="STAS_dom"/>
</dbReference>
<dbReference type="PROSITE" id="PS50801">
    <property type="entry name" value="STAS"/>
    <property type="match status" value="1"/>
</dbReference>
<dbReference type="Gene3D" id="3.30.750.24">
    <property type="entry name" value="STAS domain"/>
    <property type="match status" value="1"/>
</dbReference>
<dbReference type="SUPFAM" id="SSF52091">
    <property type="entry name" value="SpoIIaa-like"/>
    <property type="match status" value="1"/>
</dbReference>
<evidence type="ECO:0000259" key="2">
    <source>
        <dbReference type="PROSITE" id="PS50801"/>
    </source>
</evidence>
<dbReference type="Proteomes" id="UP000292958">
    <property type="component" value="Unassembled WGS sequence"/>
</dbReference>
<feature type="transmembrane region" description="Helical" evidence="1">
    <location>
        <begin position="280"/>
        <end position="299"/>
    </location>
</feature>
<gene>
    <name evidence="3" type="ORF">BDD14_0501</name>
</gene>
<sequence length="374" mass="39003">MSVALRVDREGDHATLAPTGPFDLAHVTAVTQAVKNAEADLNGCYAVDVDLAQLDRIDGTGAVLLARLLDRLDADGRHASVVEGHKPEAARLIALYRERRVVLPAPQTRTMNPLTLIGAFGARLPGKTTDALDFIGRCAVAVPRAAAAPSSVDWRSLPRLFQEIGADALPVTSAANLLVGIIIGLLGISQLGRFGAVTYVPELVVVAHFRELGPLVTAIVVAGRSGAGLASEIATMKVSEEIDALRSMGFDPVRWLVLPRCLALVVTVPLLTWVGDVLALIGGLVATIVMTNMTPHAYIQATAKAITASHLLTGLIKVPFLALAIGLIACGQGLLTRGGAAAVGARTTTAVVLAIFSVIVISAVFTLFFALMGI</sequence>
<feature type="transmembrane region" description="Helical" evidence="1">
    <location>
        <begin position="168"/>
        <end position="192"/>
    </location>
</feature>
<accession>A0A4Q7YNF1</accession>
<dbReference type="InterPro" id="IPR030802">
    <property type="entry name" value="Permease_MalE"/>
</dbReference>
<evidence type="ECO:0000256" key="1">
    <source>
        <dbReference type="SAM" id="Phobius"/>
    </source>
</evidence>
<keyword evidence="1" id="KW-1133">Transmembrane helix</keyword>
<dbReference type="OrthoDB" id="9805022at2"/>
<comment type="caution">
    <text evidence="3">The sequence shown here is derived from an EMBL/GenBank/DDBJ whole genome shotgun (WGS) entry which is preliminary data.</text>
</comment>
<organism evidence="3 4">
    <name type="scientific">Edaphobacter modestus</name>
    <dbReference type="NCBI Taxonomy" id="388466"/>
    <lineage>
        <taxon>Bacteria</taxon>
        <taxon>Pseudomonadati</taxon>
        <taxon>Acidobacteriota</taxon>
        <taxon>Terriglobia</taxon>
        <taxon>Terriglobales</taxon>
        <taxon>Acidobacteriaceae</taxon>
        <taxon>Edaphobacter</taxon>
    </lineage>
</organism>
<dbReference type="AlphaFoldDB" id="A0A4Q7YNF1"/>
<feature type="domain" description="STAS" evidence="2">
    <location>
        <begin position="3"/>
        <end position="93"/>
    </location>
</feature>
<evidence type="ECO:0000313" key="4">
    <source>
        <dbReference type="Proteomes" id="UP000292958"/>
    </source>
</evidence>
<dbReference type="InterPro" id="IPR036513">
    <property type="entry name" value="STAS_dom_sf"/>
</dbReference>
<dbReference type="RefSeq" id="WP_130417416.1">
    <property type="nucleotide sequence ID" value="NZ_SHKW01000001.1"/>
</dbReference>
<feature type="transmembrane region" description="Helical" evidence="1">
    <location>
        <begin position="347"/>
        <end position="371"/>
    </location>
</feature>
<feature type="transmembrane region" description="Helical" evidence="1">
    <location>
        <begin position="255"/>
        <end position="274"/>
    </location>
</feature>
<protein>
    <submittedName>
        <fullName evidence="3">Phospholipid/cholesterol/gamma-HCH transport system permease protein</fullName>
    </submittedName>
</protein>
<dbReference type="Pfam" id="PF02405">
    <property type="entry name" value="MlaE"/>
    <property type="match status" value="1"/>
</dbReference>
<dbReference type="EMBL" id="SHKW01000001">
    <property type="protein sequence ID" value="RZU39157.1"/>
    <property type="molecule type" value="Genomic_DNA"/>
</dbReference>
<name>A0A4Q7YNF1_9BACT</name>
<reference evidence="3 4" key="1">
    <citation type="submission" date="2019-02" db="EMBL/GenBank/DDBJ databases">
        <title>Genomic Encyclopedia of Archaeal and Bacterial Type Strains, Phase II (KMG-II): from individual species to whole genera.</title>
        <authorList>
            <person name="Goeker M."/>
        </authorList>
    </citation>
    <scope>NUCLEOTIDE SEQUENCE [LARGE SCALE GENOMIC DNA]</scope>
    <source>
        <strain evidence="3 4">DSM 18101</strain>
    </source>
</reference>
<keyword evidence="4" id="KW-1185">Reference proteome</keyword>
<keyword evidence="1" id="KW-0812">Transmembrane</keyword>
<feature type="transmembrane region" description="Helical" evidence="1">
    <location>
        <begin position="311"/>
        <end position="335"/>
    </location>
</feature>
<dbReference type="GO" id="GO:0005548">
    <property type="term" value="F:phospholipid transporter activity"/>
    <property type="evidence" value="ECO:0007669"/>
    <property type="project" value="TreeGrafter"/>
</dbReference>
<evidence type="ECO:0000313" key="3">
    <source>
        <dbReference type="EMBL" id="RZU39157.1"/>
    </source>
</evidence>
<keyword evidence="1" id="KW-0472">Membrane</keyword>
<dbReference type="GO" id="GO:0043190">
    <property type="term" value="C:ATP-binding cassette (ABC) transporter complex"/>
    <property type="evidence" value="ECO:0007669"/>
    <property type="project" value="InterPro"/>
</dbReference>